<dbReference type="SUPFAM" id="SSF48310">
    <property type="entry name" value="Aldehyde ferredoxin oxidoreductase, C-terminal domains"/>
    <property type="match status" value="1"/>
</dbReference>
<evidence type="ECO:0000256" key="6">
    <source>
        <dbReference type="ARBA" id="ARBA00023004"/>
    </source>
</evidence>
<dbReference type="Gene3D" id="1.10.569.10">
    <property type="entry name" value="Aldehyde Ferredoxin Oxidoreductase Protein, subunit A, domain 2"/>
    <property type="match status" value="1"/>
</dbReference>
<dbReference type="Pfam" id="PF02730">
    <property type="entry name" value="AFOR_N"/>
    <property type="match status" value="1"/>
</dbReference>
<evidence type="ECO:0000256" key="8">
    <source>
        <dbReference type="ARBA" id="ARBA00049934"/>
    </source>
</evidence>
<dbReference type="InterPro" id="IPR013983">
    <property type="entry name" value="Ald_Fedxn_OxRdtase_N"/>
</dbReference>
<dbReference type="Proteomes" id="UP000185093">
    <property type="component" value="Unassembled WGS sequence"/>
</dbReference>
<reference evidence="10 11" key="1">
    <citation type="submission" date="2016-11" db="EMBL/GenBank/DDBJ databases">
        <authorList>
            <person name="Varghese N."/>
            <person name="Submissions S."/>
        </authorList>
    </citation>
    <scope>NUCLEOTIDE SEQUENCE [LARGE SCALE GENOMIC DNA]</scope>
    <source>
        <strain evidence="10 11">DSM 20664</strain>
    </source>
</reference>
<dbReference type="InterPro" id="IPR001203">
    <property type="entry name" value="OxRdtase_Ald_Fedxn_C"/>
</dbReference>
<evidence type="ECO:0000313" key="10">
    <source>
        <dbReference type="EMBL" id="SIN75019.1"/>
    </source>
</evidence>
<evidence type="ECO:0000256" key="2">
    <source>
        <dbReference type="ARBA" id="ARBA00011032"/>
    </source>
</evidence>
<evidence type="ECO:0000256" key="5">
    <source>
        <dbReference type="ARBA" id="ARBA00023002"/>
    </source>
</evidence>
<comment type="cofactor">
    <cofactor evidence="8">
        <name>tungstopterin</name>
        <dbReference type="ChEBI" id="CHEBI:30402"/>
    </cofactor>
</comment>
<dbReference type="InterPro" id="IPR036503">
    <property type="entry name" value="Ald_Fedxn_OxRdtase_N_sf"/>
</dbReference>
<keyword evidence="11" id="KW-1185">Reference proteome</keyword>
<accession>A0ABY1JEU4</accession>
<dbReference type="RefSeq" id="WP_014807295.1">
    <property type="nucleotide sequence ID" value="NZ_DAONBL010000031.1"/>
</dbReference>
<organism evidence="10 11">
    <name type="scientific">Acetomicrobium flavidum</name>
    <dbReference type="NCBI Taxonomy" id="49896"/>
    <lineage>
        <taxon>Bacteria</taxon>
        <taxon>Thermotogati</taxon>
        <taxon>Synergistota</taxon>
        <taxon>Synergistia</taxon>
        <taxon>Synergistales</taxon>
        <taxon>Acetomicrobiaceae</taxon>
        <taxon>Acetomicrobium</taxon>
    </lineage>
</organism>
<protein>
    <submittedName>
        <fullName evidence="10">Aldehyde:ferredoxin oxidoreductase</fullName>
    </submittedName>
</protein>
<dbReference type="InterPro" id="IPR036021">
    <property type="entry name" value="Tungsten_al_ferr_oxy-like_C"/>
</dbReference>
<comment type="similarity">
    <text evidence="2">Belongs to the AOR/FOR family.</text>
</comment>
<evidence type="ECO:0000313" key="11">
    <source>
        <dbReference type="Proteomes" id="UP000185093"/>
    </source>
</evidence>
<evidence type="ECO:0000259" key="9">
    <source>
        <dbReference type="SMART" id="SM00790"/>
    </source>
</evidence>
<dbReference type="InterPro" id="IPR051919">
    <property type="entry name" value="W-dependent_AOR"/>
</dbReference>
<keyword evidence="4" id="KW-0479">Metal-binding</keyword>
<dbReference type="EMBL" id="FSQZ01000001">
    <property type="protein sequence ID" value="SIN75019.1"/>
    <property type="molecule type" value="Genomic_DNA"/>
</dbReference>
<dbReference type="Pfam" id="PF01314">
    <property type="entry name" value="AFOR_C"/>
    <property type="match status" value="1"/>
</dbReference>
<sequence length="722" mass="82244">MDKMRLLARWEYKPVNIYRGYAGRTLYVNISNFSFEERPVSEDMKEKFIGGRGFGLKLLWDAVKDTTKWNDPENEIVISGGPLCGITQYPGSGKCYTVFISPLTEQTYDSNAGGYFGPLLKFSGWDALEIQGKADRDIVVFIDGDNNRVEIYESPFEEVNAVTVTEALHEYFAEDEEDKRNISVVSTGKGAENSYWGCLNMSFYDLRRKTPRLKQAGRGGGGTVFRDKKLAAIVVKKRGIGPSSNNPADLTTLQRVGLKLHKEIRDLDDQQNKMRKVGTPHLNEIMNEYHLLPVHNYKFGQHKDASKIHSKVFERIFTQGIPDGCWYGCSMACAKAADKFELKTGPLKGRKVTVDGPEYETCAGLGSNIGVFDPEWIIEANFYADHYGLDTISLGTGIAFVCECYELGFLNKEITNGLELKFGAKDDIMELIHRMGRGDDEFARIVGLGIHRMKKIFAEKYGAPSDVLENIGMEGQGLEVSEYVPKESVAQWGGYFLTLKGPQHDEAWLIFMDRVNKQLPTFEDKAEALHYFPNFRLWFSLVGLCKLPWNDIEPADNAIKYKGIEAAKVPEHVQNYVDLFNAVTGKKITKEELIIQSERVYNFQRVFQLRLGRGTRKDHNIPLRAIGPVFPDEWEARSDYYDNELKAAGIDPENLSTEEKIKKLQNYRLSQWEQLVDAVYRRRGWNKNGIPTIETLRRLGIDYPEVVEVVKRHLKPEDEWES</sequence>
<comment type="cofactor">
    <cofactor evidence="1">
        <name>[4Fe-4S] cluster</name>
        <dbReference type="ChEBI" id="CHEBI:49883"/>
    </cofactor>
</comment>
<dbReference type="InterPro" id="IPR013984">
    <property type="entry name" value="Ald_Fedxn_OxRdtase_dom2"/>
</dbReference>
<evidence type="ECO:0000256" key="7">
    <source>
        <dbReference type="ARBA" id="ARBA00023014"/>
    </source>
</evidence>
<name>A0ABY1JEU4_9BACT</name>
<keyword evidence="6" id="KW-0408">Iron</keyword>
<keyword evidence="5" id="KW-0560">Oxidoreductase</keyword>
<keyword evidence="3" id="KW-0004">4Fe-4S</keyword>
<dbReference type="Gene3D" id="1.10.599.10">
    <property type="entry name" value="Aldehyde Ferredoxin Oxidoreductase Protein, subunit A, domain 3"/>
    <property type="match status" value="1"/>
</dbReference>
<proteinExistence type="inferred from homology"/>
<gene>
    <name evidence="10" type="ORF">SAMN05444368_1693</name>
</gene>
<evidence type="ECO:0000256" key="3">
    <source>
        <dbReference type="ARBA" id="ARBA00022485"/>
    </source>
</evidence>
<dbReference type="SUPFAM" id="SSF56228">
    <property type="entry name" value="Aldehyde ferredoxin oxidoreductase, N-terminal domain"/>
    <property type="match status" value="1"/>
</dbReference>
<evidence type="ECO:0000256" key="4">
    <source>
        <dbReference type="ARBA" id="ARBA00022723"/>
    </source>
</evidence>
<evidence type="ECO:0000256" key="1">
    <source>
        <dbReference type="ARBA" id="ARBA00001966"/>
    </source>
</evidence>
<dbReference type="InterPro" id="IPR013985">
    <property type="entry name" value="Ald_Fedxn_OxRdtase_dom3"/>
</dbReference>
<comment type="caution">
    <text evidence="10">The sequence shown here is derived from an EMBL/GenBank/DDBJ whole genome shotgun (WGS) entry which is preliminary data.</text>
</comment>
<dbReference type="Gene3D" id="3.60.9.10">
    <property type="entry name" value="Aldehyde ferredoxin oxidoreductase, N-terminal domain"/>
    <property type="match status" value="1"/>
</dbReference>
<keyword evidence="7" id="KW-0411">Iron-sulfur</keyword>
<dbReference type="PANTHER" id="PTHR30038:SF7">
    <property type="entry name" value="TUNGSTEN-CONTAINING GLYCERALDEHYDE-3-PHOSPHATE:FERREDOXIN OXIDOREDUCTASE"/>
    <property type="match status" value="1"/>
</dbReference>
<feature type="domain" description="Aldehyde ferredoxin oxidoreductase N-terminal" evidence="9">
    <location>
        <begin position="21"/>
        <end position="239"/>
    </location>
</feature>
<dbReference type="SMART" id="SM00790">
    <property type="entry name" value="AFOR_N"/>
    <property type="match status" value="1"/>
</dbReference>
<dbReference type="PANTHER" id="PTHR30038">
    <property type="entry name" value="ALDEHYDE FERREDOXIN OXIDOREDUCTASE"/>
    <property type="match status" value="1"/>
</dbReference>